<keyword evidence="2" id="KW-1185">Reference proteome</keyword>
<gene>
    <name evidence="1" type="ORF">DPMN_156937</name>
</gene>
<name>A0A9D4FV52_DREPO</name>
<protein>
    <submittedName>
        <fullName evidence="1">Uncharacterized protein</fullName>
    </submittedName>
</protein>
<reference evidence="1" key="2">
    <citation type="submission" date="2020-11" db="EMBL/GenBank/DDBJ databases">
        <authorList>
            <person name="McCartney M.A."/>
            <person name="Auch B."/>
            <person name="Kono T."/>
            <person name="Mallez S."/>
            <person name="Becker A."/>
            <person name="Gohl D.M."/>
            <person name="Silverstein K.A.T."/>
            <person name="Koren S."/>
            <person name="Bechman K.B."/>
            <person name="Herman A."/>
            <person name="Abrahante J.E."/>
            <person name="Garbe J."/>
        </authorList>
    </citation>
    <scope>NUCLEOTIDE SEQUENCE</scope>
    <source>
        <strain evidence="1">Duluth1</strain>
        <tissue evidence="1">Whole animal</tissue>
    </source>
</reference>
<organism evidence="1 2">
    <name type="scientific">Dreissena polymorpha</name>
    <name type="common">Zebra mussel</name>
    <name type="synonym">Mytilus polymorpha</name>
    <dbReference type="NCBI Taxonomy" id="45954"/>
    <lineage>
        <taxon>Eukaryota</taxon>
        <taxon>Metazoa</taxon>
        <taxon>Spiralia</taxon>
        <taxon>Lophotrochozoa</taxon>
        <taxon>Mollusca</taxon>
        <taxon>Bivalvia</taxon>
        <taxon>Autobranchia</taxon>
        <taxon>Heteroconchia</taxon>
        <taxon>Euheterodonta</taxon>
        <taxon>Imparidentia</taxon>
        <taxon>Neoheterodontei</taxon>
        <taxon>Myida</taxon>
        <taxon>Dreissenoidea</taxon>
        <taxon>Dreissenidae</taxon>
        <taxon>Dreissena</taxon>
    </lineage>
</organism>
<dbReference type="Proteomes" id="UP000828390">
    <property type="component" value="Unassembled WGS sequence"/>
</dbReference>
<reference evidence="1" key="1">
    <citation type="journal article" date="2019" name="bioRxiv">
        <title>The Genome of the Zebra Mussel, Dreissena polymorpha: A Resource for Invasive Species Research.</title>
        <authorList>
            <person name="McCartney M.A."/>
            <person name="Auch B."/>
            <person name="Kono T."/>
            <person name="Mallez S."/>
            <person name="Zhang Y."/>
            <person name="Obille A."/>
            <person name="Becker A."/>
            <person name="Abrahante J.E."/>
            <person name="Garbe J."/>
            <person name="Badalamenti J.P."/>
            <person name="Herman A."/>
            <person name="Mangelson H."/>
            <person name="Liachko I."/>
            <person name="Sullivan S."/>
            <person name="Sone E.D."/>
            <person name="Koren S."/>
            <person name="Silverstein K.A.T."/>
            <person name="Beckman K.B."/>
            <person name="Gohl D.M."/>
        </authorList>
    </citation>
    <scope>NUCLEOTIDE SEQUENCE</scope>
    <source>
        <strain evidence="1">Duluth1</strain>
        <tissue evidence="1">Whole animal</tissue>
    </source>
</reference>
<accession>A0A9D4FV52</accession>
<dbReference type="EMBL" id="JAIWYP010000007">
    <property type="protein sequence ID" value="KAH3803235.1"/>
    <property type="molecule type" value="Genomic_DNA"/>
</dbReference>
<evidence type="ECO:0000313" key="2">
    <source>
        <dbReference type="Proteomes" id="UP000828390"/>
    </source>
</evidence>
<comment type="caution">
    <text evidence="1">The sequence shown here is derived from an EMBL/GenBank/DDBJ whole genome shotgun (WGS) entry which is preliminary data.</text>
</comment>
<dbReference type="AlphaFoldDB" id="A0A9D4FV52"/>
<evidence type="ECO:0000313" key="1">
    <source>
        <dbReference type="EMBL" id="KAH3803235.1"/>
    </source>
</evidence>
<proteinExistence type="predicted"/>
<sequence length="55" mass="6553">MEKGDSYNAIAESFVDSEKGITDKRQWGSMATNKDKTHRKRNSYCEFQQRNRMFM</sequence>